<gene>
    <name evidence="1" type="ORF">ACOF00016_LOCUS6534</name>
</gene>
<sequence>MTSKVLNKKLLTPSEESPKHVFYRKSPLVPQPTGTDLGRETLYEPVLLCSPVLASQRIYQDKKAQRLITADDVSELSKRLDMMFLKSETTKKDVGETKEESAADDGHKSMKVASVTFDLNTPPKVGRFDDAVFSKKAKGKVAVKRSTRLAEGKM</sequence>
<protein>
    <submittedName>
        <fullName evidence="1">Uncharacterized protein</fullName>
    </submittedName>
</protein>
<dbReference type="EMBL" id="HBIM01007671">
    <property type="protein sequence ID" value="CAE0408824.1"/>
    <property type="molecule type" value="Transcribed_RNA"/>
</dbReference>
<accession>A0A7S3P2X6</accession>
<organism evidence="1">
    <name type="scientific">Amphora coffeiformis</name>
    <dbReference type="NCBI Taxonomy" id="265554"/>
    <lineage>
        <taxon>Eukaryota</taxon>
        <taxon>Sar</taxon>
        <taxon>Stramenopiles</taxon>
        <taxon>Ochrophyta</taxon>
        <taxon>Bacillariophyta</taxon>
        <taxon>Bacillariophyceae</taxon>
        <taxon>Bacillariophycidae</taxon>
        <taxon>Thalassiophysales</taxon>
        <taxon>Catenulaceae</taxon>
        <taxon>Amphora</taxon>
    </lineage>
</organism>
<name>A0A7S3P2X6_9STRA</name>
<proteinExistence type="predicted"/>
<reference evidence="1" key="1">
    <citation type="submission" date="2021-01" db="EMBL/GenBank/DDBJ databases">
        <authorList>
            <person name="Corre E."/>
            <person name="Pelletier E."/>
            <person name="Niang G."/>
            <person name="Scheremetjew M."/>
            <person name="Finn R."/>
            <person name="Kale V."/>
            <person name="Holt S."/>
            <person name="Cochrane G."/>
            <person name="Meng A."/>
            <person name="Brown T."/>
            <person name="Cohen L."/>
        </authorList>
    </citation>
    <scope>NUCLEOTIDE SEQUENCE</scope>
    <source>
        <strain evidence="1">CCMP127</strain>
    </source>
</reference>
<dbReference type="AlphaFoldDB" id="A0A7S3P2X6"/>
<evidence type="ECO:0000313" key="1">
    <source>
        <dbReference type="EMBL" id="CAE0408824.1"/>
    </source>
</evidence>